<name>A0A1H0H9D2_PSERE</name>
<dbReference type="EMBL" id="VZPS01000001">
    <property type="protein sequence ID" value="KAB0488746.1"/>
    <property type="molecule type" value="Genomic_DNA"/>
</dbReference>
<dbReference type="InterPro" id="IPR058248">
    <property type="entry name" value="Lxx211020-like"/>
</dbReference>
<dbReference type="Pfam" id="PF04314">
    <property type="entry name" value="PCuAC"/>
    <property type="match status" value="1"/>
</dbReference>
<evidence type="ECO:0000313" key="6">
    <source>
        <dbReference type="Proteomes" id="UP000186756"/>
    </source>
</evidence>
<dbReference type="AlphaFoldDB" id="A0A1H0H9D2"/>
<evidence type="ECO:0000256" key="2">
    <source>
        <dbReference type="SAM" id="SignalP"/>
    </source>
</evidence>
<organism evidence="5 7">
    <name type="scientific">Pseudomonas reinekei</name>
    <dbReference type="NCBI Taxonomy" id="395598"/>
    <lineage>
        <taxon>Bacteria</taxon>
        <taxon>Pseudomonadati</taxon>
        <taxon>Pseudomonadota</taxon>
        <taxon>Gammaproteobacteria</taxon>
        <taxon>Pseudomonadales</taxon>
        <taxon>Pseudomonadaceae</taxon>
        <taxon>Pseudomonas</taxon>
    </lineage>
</organism>
<gene>
    <name evidence="4" type="ORF">BVK86_02470</name>
    <name evidence="3" type="ORF">F7R15_02475</name>
    <name evidence="5" type="ORF">SAMN04490202_0011</name>
</gene>
<dbReference type="Proteomes" id="UP000198549">
    <property type="component" value="Chromosome I"/>
</dbReference>
<evidence type="ECO:0000313" key="4">
    <source>
        <dbReference type="EMBL" id="OLU06243.1"/>
    </source>
</evidence>
<feature type="chain" id="PRO_5015064580" evidence="2">
    <location>
        <begin position="28"/>
        <end position="166"/>
    </location>
</feature>
<feature type="compositionally biased region" description="Basic and acidic residues" evidence="1">
    <location>
        <begin position="149"/>
        <end position="166"/>
    </location>
</feature>
<dbReference type="OrthoDB" id="9796962at2"/>
<reference evidence="4" key="2">
    <citation type="submission" date="2017-01" db="EMBL/GenBank/DDBJ databases">
        <authorList>
            <person name="Mah S.A."/>
            <person name="Swanson W.J."/>
            <person name="Moy G.W."/>
            <person name="Vacquier V.D."/>
        </authorList>
    </citation>
    <scope>NUCLEOTIDE SEQUENCE [LARGE SCALE GENOMIC DNA]</scope>
    <source>
        <strain evidence="4">MT1</strain>
    </source>
</reference>
<dbReference type="PANTHER" id="PTHR36302:SF1">
    <property type="entry name" value="COPPER CHAPERONE PCU(A)C"/>
    <property type="match status" value="1"/>
</dbReference>
<keyword evidence="6" id="KW-1185">Reference proteome</keyword>
<dbReference type="RefSeq" id="WP_075944899.1">
    <property type="nucleotide sequence ID" value="NZ_LT629709.1"/>
</dbReference>
<protein>
    <submittedName>
        <fullName evidence="3">Copper chaperone PCu(A)C</fullName>
    </submittedName>
    <submittedName>
        <fullName evidence="4">Transporter</fullName>
    </submittedName>
</protein>
<proteinExistence type="predicted"/>
<evidence type="ECO:0000313" key="8">
    <source>
        <dbReference type="Proteomes" id="UP000460142"/>
    </source>
</evidence>
<feature type="signal peptide" evidence="2">
    <location>
        <begin position="1"/>
        <end position="27"/>
    </location>
</feature>
<keyword evidence="2" id="KW-0732">Signal</keyword>
<reference evidence="5 7" key="1">
    <citation type="submission" date="2016-10" db="EMBL/GenBank/DDBJ databases">
        <authorList>
            <person name="de Groot N.N."/>
        </authorList>
    </citation>
    <scope>NUCLEOTIDE SEQUENCE [LARGE SCALE GENOMIC DNA]</scope>
    <source>
        <strain evidence="5 7">BS3776</strain>
    </source>
</reference>
<dbReference type="InterPro" id="IPR007410">
    <property type="entry name" value="LpqE-like"/>
</dbReference>
<dbReference type="Proteomes" id="UP000186756">
    <property type="component" value="Unassembled WGS sequence"/>
</dbReference>
<sequence>MISFCAPRIKQLALGLSLLGMAWQVSAQTQVNDAWVRATVAGQPSSGAFMTLTADTDSKLLSVESPVAKLVQIHQSSMKDDVMSMQQVESVALPAGKAVSLDPQGYHVMLMNLTAQIKAGDTVPLTLTVENTKGEKETISVQASARALDTMDHGSMDHSKMDHSKM</sequence>
<evidence type="ECO:0000256" key="1">
    <source>
        <dbReference type="SAM" id="MobiDB-lite"/>
    </source>
</evidence>
<dbReference type="SUPFAM" id="SSF110087">
    <property type="entry name" value="DR1885-like metal-binding protein"/>
    <property type="match status" value="1"/>
</dbReference>
<accession>A0A1H0H9D2</accession>
<dbReference type="PANTHER" id="PTHR36302">
    <property type="entry name" value="BLR7088 PROTEIN"/>
    <property type="match status" value="1"/>
</dbReference>
<dbReference type="EMBL" id="LT629709">
    <property type="protein sequence ID" value="SDO15680.1"/>
    <property type="molecule type" value="Genomic_DNA"/>
</dbReference>
<evidence type="ECO:0000313" key="3">
    <source>
        <dbReference type="EMBL" id="KAB0488746.1"/>
    </source>
</evidence>
<dbReference type="Gene3D" id="2.60.40.1890">
    <property type="entry name" value="PCu(A)C copper chaperone"/>
    <property type="match status" value="1"/>
</dbReference>
<dbReference type="EMBL" id="MSTQ01000001">
    <property type="protein sequence ID" value="OLU06243.1"/>
    <property type="molecule type" value="Genomic_DNA"/>
</dbReference>
<reference evidence="3 8" key="4">
    <citation type="submission" date="2019-09" db="EMBL/GenBank/DDBJ databases">
        <title>Draft genome sequences of 48 bacterial type strains from the CCUG.</title>
        <authorList>
            <person name="Tunovic T."/>
            <person name="Pineiro-Iglesias B."/>
            <person name="Unosson C."/>
            <person name="Inganas E."/>
            <person name="Ohlen M."/>
            <person name="Cardew S."/>
            <person name="Jensie-Markopoulos S."/>
            <person name="Salva-Serra F."/>
            <person name="Jaen-Luchoro D."/>
            <person name="Karlsson R."/>
            <person name="Svensson-Stadler L."/>
            <person name="Chun J."/>
            <person name="Moore E."/>
        </authorList>
    </citation>
    <scope>NUCLEOTIDE SEQUENCE [LARGE SCALE GENOMIC DNA]</scope>
    <source>
        <strain evidence="3 8">CCUG 53116</strain>
    </source>
</reference>
<dbReference type="Proteomes" id="UP000460142">
    <property type="component" value="Unassembled WGS sequence"/>
</dbReference>
<reference evidence="6" key="3">
    <citation type="submission" date="2017-01" db="EMBL/GenBank/DDBJ databases">
        <authorList>
            <person name="Poblete-Castro I."/>
        </authorList>
    </citation>
    <scope>NUCLEOTIDE SEQUENCE [LARGE SCALE GENOMIC DNA]</scope>
    <source>
        <strain evidence="6">DSM 18361 / CCUG 53116 / MT1</strain>
    </source>
</reference>
<feature type="region of interest" description="Disordered" evidence="1">
    <location>
        <begin position="145"/>
        <end position="166"/>
    </location>
</feature>
<dbReference type="InterPro" id="IPR036182">
    <property type="entry name" value="PCuAC_sf"/>
</dbReference>
<evidence type="ECO:0000313" key="5">
    <source>
        <dbReference type="EMBL" id="SDO15680.1"/>
    </source>
</evidence>
<evidence type="ECO:0000313" key="7">
    <source>
        <dbReference type="Proteomes" id="UP000198549"/>
    </source>
</evidence>